<dbReference type="GO" id="GO:0005829">
    <property type="term" value="C:cytosol"/>
    <property type="evidence" value="ECO:0007669"/>
    <property type="project" value="TreeGrafter"/>
</dbReference>
<dbReference type="STRING" id="617002.SAMN05660653_00723"/>
<dbReference type="PANTHER" id="PTHR43418">
    <property type="entry name" value="MULTIFUNCTIONAL TRYPTOPHAN BIOSYNTHESIS PROTEIN-RELATED"/>
    <property type="match status" value="1"/>
</dbReference>
<dbReference type="SUPFAM" id="SSF52317">
    <property type="entry name" value="Class I glutamine amidotransferase-like"/>
    <property type="match status" value="1"/>
</dbReference>
<reference evidence="3 4" key="1">
    <citation type="submission" date="2016-10" db="EMBL/GenBank/DDBJ databases">
        <authorList>
            <person name="de Groot N.N."/>
        </authorList>
    </citation>
    <scope>NUCLEOTIDE SEQUENCE [LARGE SCALE GENOMIC DNA]</scope>
    <source>
        <strain evidence="3 4">ASO4-2</strain>
    </source>
</reference>
<evidence type="ECO:0000256" key="1">
    <source>
        <dbReference type="ARBA" id="ARBA00022962"/>
    </source>
</evidence>
<dbReference type="OrthoDB" id="9786812at2"/>
<sequence>MFLLIDNYDSFTFNLVQAFQVLGLFPHVVRNDQPELTDLAQNPELRAVIISPGPSRPEMAGQCLDFLKLLPTAVPVLGICLGHQILGHHAGASVVVADRIMHGKTSSVMHTGDGLFSGLPQPLECGRYHSLLVRVEEAPDLLERTAWTEEGEVMGLRYKDRPWCGVQFHPESILTPDGPKLLENFLKMQPIAA</sequence>
<evidence type="ECO:0000313" key="4">
    <source>
        <dbReference type="Proteomes" id="UP000198771"/>
    </source>
</evidence>
<dbReference type="NCBIfam" id="TIGR00566">
    <property type="entry name" value="trpG_papA"/>
    <property type="match status" value="1"/>
</dbReference>
<dbReference type="InterPro" id="IPR029062">
    <property type="entry name" value="Class_I_gatase-like"/>
</dbReference>
<feature type="domain" description="Glutamine amidotransferase" evidence="2">
    <location>
        <begin position="3"/>
        <end position="186"/>
    </location>
</feature>
<accession>A0A1G6B1U1</accession>
<dbReference type="PRINTS" id="PR00096">
    <property type="entry name" value="GATASE"/>
</dbReference>
<dbReference type="GO" id="GO:0000162">
    <property type="term" value="P:L-tryptophan biosynthetic process"/>
    <property type="evidence" value="ECO:0007669"/>
    <property type="project" value="TreeGrafter"/>
</dbReference>
<dbReference type="EMBL" id="FMXO01000003">
    <property type="protein sequence ID" value="SDB14459.1"/>
    <property type="molecule type" value="Genomic_DNA"/>
</dbReference>
<evidence type="ECO:0000313" key="3">
    <source>
        <dbReference type="EMBL" id="SDB14459.1"/>
    </source>
</evidence>
<name>A0A1G6B1U1_9BACT</name>
<dbReference type="InterPro" id="IPR006221">
    <property type="entry name" value="TrpG/PapA_dom"/>
</dbReference>
<dbReference type="Gene3D" id="3.40.50.880">
    <property type="match status" value="1"/>
</dbReference>
<dbReference type="PANTHER" id="PTHR43418:SF4">
    <property type="entry name" value="MULTIFUNCTIONAL TRYPTOPHAN BIOSYNTHESIS PROTEIN"/>
    <property type="match status" value="1"/>
</dbReference>
<dbReference type="CDD" id="cd01743">
    <property type="entry name" value="GATase1_Anthranilate_Synthase"/>
    <property type="match status" value="1"/>
</dbReference>
<dbReference type="InterPro" id="IPR050472">
    <property type="entry name" value="Anth_synth/Amidotransfase"/>
</dbReference>
<dbReference type="GO" id="GO:0004049">
    <property type="term" value="F:anthranilate synthase activity"/>
    <property type="evidence" value="ECO:0007669"/>
    <property type="project" value="TreeGrafter"/>
</dbReference>
<dbReference type="PRINTS" id="PR00099">
    <property type="entry name" value="CPSGATASE"/>
</dbReference>
<keyword evidence="4" id="KW-1185">Reference proteome</keyword>
<dbReference type="PRINTS" id="PR00097">
    <property type="entry name" value="ANTSNTHASEII"/>
</dbReference>
<organism evidence="3 4">
    <name type="scientific">Desulfonatronum thiosulfatophilum</name>
    <dbReference type="NCBI Taxonomy" id="617002"/>
    <lineage>
        <taxon>Bacteria</taxon>
        <taxon>Pseudomonadati</taxon>
        <taxon>Thermodesulfobacteriota</taxon>
        <taxon>Desulfovibrionia</taxon>
        <taxon>Desulfovibrionales</taxon>
        <taxon>Desulfonatronaceae</taxon>
        <taxon>Desulfonatronum</taxon>
    </lineage>
</organism>
<dbReference type="AlphaFoldDB" id="A0A1G6B1U1"/>
<evidence type="ECO:0000259" key="2">
    <source>
        <dbReference type="Pfam" id="PF00117"/>
    </source>
</evidence>
<dbReference type="PROSITE" id="PS51273">
    <property type="entry name" value="GATASE_TYPE_1"/>
    <property type="match status" value="1"/>
</dbReference>
<dbReference type="RefSeq" id="WP_092117329.1">
    <property type="nucleotide sequence ID" value="NZ_FMXO01000003.1"/>
</dbReference>
<dbReference type="Pfam" id="PF00117">
    <property type="entry name" value="GATase"/>
    <property type="match status" value="1"/>
</dbReference>
<keyword evidence="1" id="KW-0315">Glutamine amidotransferase</keyword>
<dbReference type="Proteomes" id="UP000198771">
    <property type="component" value="Unassembled WGS sequence"/>
</dbReference>
<gene>
    <name evidence="3" type="ORF">SAMN05660653_00723</name>
</gene>
<protein>
    <submittedName>
        <fullName evidence="3">Anthranilate synthase component 2</fullName>
    </submittedName>
</protein>
<dbReference type="InterPro" id="IPR017926">
    <property type="entry name" value="GATASE"/>
</dbReference>
<proteinExistence type="predicted"/>
<dbReference type="FunFam" id="3.40.50.880:FF:000003">
    <property type="entry name" value="Anthranilate synthase component II"/>
    <property type="match status" value="1"/>
</dbReference>